<protein>
    <submittedName>
        <fullName evidence="12">SLC13 family permease</fullName>
    </submittedName>
</protein>
<keyword evidence="8 10" id="KW-1133">Transmembrane helix</keyword>
<feature type="transmembrane region" description="Helical" evidence="10">
    <location>
        <begin position="82"/>
        <end position="100"/>
    </location>
</feature>
<feature type="transmembrane region" description="Helical" evidence="10">
    <location>
        <begin position="331"/>
        <end position="356"/>
    </location>
</feature>
<dbReference type="InterPro" id="IPR000802">
    <property type="entry name" value="Arsenical_pump_ArsB"/>
</dbReference>
<feature type="transmembrane region" description="Helical" evidence="10">
    <location>
        <begin position="256"/>
        <end position="277"/>
    </location>
</feature>
<gene>
    <name evidence="12" type="ORF">ACFO0G_03100</name>
</gene>
<dbReference type="PRINTS" id="PR00758">
    <property type="entry name" value="ARSENICPUMP"/>
</dbReference>
<dbReference type="PANTHER" id="PTHR43302">
    <property type="entry name" value="TRANSPORTER ARSB-RELATED"/>
    <property type="match status" value="1"/>
</dbReference>
<evidence type="ECO:0000313" key="13">
    <source>
        <dbReference type="Proteomes" id="UP001595778"/>
    </source>
</evidence>
<dbReference type="InterPro" id="IPR004680">
    <property type="entry name" value="Cit_transptr-like_dom"/>
</dbReference>
<evidence type="ECO:0000256" key="3">
    <source>
        <dbReference type="ARBA" id="ARBA00009843"/>
    </source>
</evidence>
<name>A0ABV8WEW5_9MICC</name>
<keyword evidence="9 10" id="KW-0472">Membrane</keyword>
<organism evidence="12 13">
    <name type="scientific">Arthrobacter sedimenti</name>
    <dbReference type="NCBI Taxonomy" id="2694931"/>
    <lineage>
        <taxon>Bacteria</taxon>
        <taxon>Bacillati</taxon>
        <taxon>Actinomycetota</taxon>
        <taxon>Actinomycetes</taxon>
        <taxon>Micrococcales</taxon>
        <taxon>Micrococcaceae</taxon>
        <taxon>Arthrobacter</taxon>
    </lineage>
</organism>
<accession>A0ABV8WEW5</accession>
<feature type="domain" description="Citrate transporter-like" evidence="11">
    <location>
        <begin position="18"/>
        <end position="349"/>
    </location>
</feature>
<feature type="transmembrane region" description="Helical" evidence="10">
    <location>
        <begin position="127"/>
        <end position="145"/>
    </location>
</feature>
<dbReference type="Proteomes" id="UP001595778">
    <property type="component" value="Unassembled WGS sequence"/>
</dbReference>
<comment type="similarity">
    <text evidence="3">Belongs to the CitM (TC 2.A.11) transporter family.</text>
</comment>
<keyword evidence="4" id="KW-0813">Transport</keyword>
<reference evidence="13" key="1">
    <citation type="journal article" date="2019" name="Int. J. Syst. Evol. Microbiol.">
        <title>The Global Catalogue of Microorganisms (GCM) 10K type strain sequencing project: providing services to taxonomists for standard genome sequencing and annotation.</title>
        <authorList>
            <consortium name="The Broad Institute Genomics Platform"/>
            <consortium name="The Broad Institute Genome Sequencing Center for Infectious Disease"/>
            <person name="Wu L."/>
            <person name="Ma J."/>
        </authorList>
    </citation>
    <scope>NUCLEOTIDE SEQUENCE [LARGE SCALE GENOMIC DNA]</scope>
    <source>
        <strain evidence="13">PJ61</strain>
    </source>
</reference>
<proteinExistence type="inferred from homology"/>
<feature type="transmembrane region" description="Helical" evidence="10">
    <location>
        <begin position="44"/>
        <end position="61"/>
    </location>
</feature>
<evidence type="ECO:0000256" key="5">
    <source>
        <dbReference type="ARBA" id="ARBA00022475"/>
    </source>
</evidence>
<comment type="similarity">
    <text evidence="2">Belongs to the ArsB family.</text>
</comment>
<evidence type="ECO:0000256" key="6">
    <source>
        <dbReference type="ARBA" id="ARBA00022692"/>
    </source>
</evidence>
<evidence type="ECO:0000256" key="2">
    <source>
        <dbReference type="ARBA" id="ARBA00006433"/>
    </source>
</evidence>
<evidence type="ECO:0000256" key="10">
    <source>
        <dbReference type="SAM" id="Phobius"/>
    </source>
</evidence>
<keyword evidence="13" id="KW-1185">Reference proteome</keyword>
<feature type="transmembrane region" description="Helical" evidence="10">
    <location>
        <begin position="12"/>
        <end position="32"/>
    </location>
</feature>
<dbReference type="EMBL" id="JBHSDQ010000001">
    <property type="protein sequence ID" value="MFC4395064.1"/>
    <property type="molecule type" value="Genomic_DNA"/>
</dbReference>
<evidence type="ECO:0000256" key="8">
    <source>
        <dbReference type="ARBA" id="ARBA00022989"/>
    </source>
</evidence>
<feature type="transmembrane region" description="Helical" evidence="10">
    <location>
        <begin position="228"/>
        <end position="244"/>
    </location>
</feature>
<comment type="caution">
    <text evidence="12">The sequence shown here is derived from an EMBL/GenBank/DDBJ whole genome shotgun (WGS) entry which is preliminary data.</text>
</comment>
<dbReference type="PANTHER" id="PTHR43302:SF5">
    <property type="entry name" value="TRANSPORTER ARSB-RELATED"/>
    <property type="match status" value="1"/>
</dbReference>
<feature type="transmembrane region" description="Helical" evidence="10">
    <location>
        <begin position="368"/>
        <end position="394"/>
    </location>
</feature>
<keyword evidence="7" id="KW-0059">Arsenical resistance</keyword>
<keyword evidence="5" id="KW-1003">Cell membrane</keyword>
<evidence type="ECO:0000256" key="4">
    <source>
        <dbReference type="ARBA" id="ARBA00022448"/>
    </source>
</evidence>
<comment type="subcellular location">
    <subcellularLocation>
        <location evidence="1">Cell membrane</location>
        <topology evidence="1">Multi-pass membrane protein</topology>
    </subcellularLocation>
</comment>
<feature type="transmembrane region" description="Helical" evidence="10">
    <location>
        <begin position="165"/>
        <end position="186"/>
    </location>
</feature>
<keyword evidence="6 10" id="KW-0812">Transmembrane</keyword>
<evidence type="ECO:0000313" key="12">
    <source>
        <dbReference type="EMBL" id="MFC4395064.1"/>
    </source>
</evidence>
<dbReference type="RefSeq" id="WP_376976383.1">
    <property type="nucleotide sequence ID" value="NZ_JBHSDQ010000001.1"/>
</dbReference>
<evidence type="ECO:0000259" key="11">
    <source>
        <dbReference type="Pfam" id="PF03600"/>
    </source>
</evidence>
<evidence type="ECO:0000256" key="1">
    <source>
        <dbReference type="ARBA" id="ARBA00004651"/>
    </source>
</evidence>
<evidence type="ECO:0000256" key="7">
    <source>
        <dbReference type="ARBA" id="ARBA00022849"/>
    </source>
</evidence>
<dbReference type="Pfam" id="PF03600">
    <property type="entry name" value="CitMHS"/>
    <property type="match status" value="1"/>
</dbReference>
<evidence type="ECO:0000256" key="9">
    <source>
        <dbReference type="ARBA" id="ARBA00023136"/>
    </source>
</evidence>
<sequence>MKQFAWLEAARSYLLPGAILAAGVATLAWGVLPLPAFGELATRTIPILAFVLAMSLVTELVDEAGLFRVVTDRLAALGRGRVFLLWLLVVAVATISTVFLSLDTTAVLVTPVVVLLAVHARIPPLPFALTSIWLANTASLLLPVSNLTNLLAQDRLGLTPWRFAGLVWAPALVGLLVPLALLWLAFRRDLRGTYGPRTAHPVRDNTLLKAAAVTLLVLLPALVSGIPVQYPALAAAAVLLAVFLRRRPSVLRWSMVPWRPLMLTVGLFMLMEALHAHGLTTLLAGVAGSGSGDTLPALLQLAGVGAAAANAANNLPAYLALEPVAGSPARLAALLIGVNLGPLVTPWASLATLLWHERLRVLNVPIRWGGFAAAGLVAVALTVPLAVLALWAAAGMP</sequence>